<protein>
    <submittedName>
        <fullName evidence="1">Uncharacterized protein</fullName>
    </submittedName>
</protein>
<keyword evidence="2" id="KW-1185">Reference proteome</keyword>
<evidence type="ECO:0000313" key="1">
    <source>
        <dbReference type="EMBL" id="KAF6165561.1"/>
    </source>
</evidence>
<dbReference type="PANTHER" id="PTHR33144">
    <property type="entry name" value="OS10G0409366 PROTEIN-RELATED"/>
    <property type="match status" value="1"/>
</dbReference>
<evidence type="ECO:0000313" key="2">
    <source>
        <dbReference type="Proteomes" id="UP000541444"/>
    </source>
</evidence>
<sequence length="145" mass="16896">MATNDTRKMITFNENAQPIGKNGANFSSKIGLAVRTHCSIFHKFWKNVSDDSKNTVWKTIKDEFNVPGNMKAKVLKRANKLWVENNSIPQKKYYDKYNTDGERKKIVPKGVKTKDWDKFVDLQRKPSVIARRKRGKNARKAMKRH</sequence>
<accession>A0A7J7NEA6</accession>
<dbReference type="PANTHER" id="PTHR33144:SF25">
    <property type="entry name" value="DUF4216 DOMAIN-CONTAINING PROTEIN"/>
    <property type="match status" value="1"/>
</dbReference>
<dbReference type="AlphaFoldDB" id="A0A7J7NEA6"/>
<dbReference type="Proteomes" id="UP000541444">
    <property type="component" value="Unassembled WGS sequence"/>
</dbReference>
<organism evidence="1 2">
    <name type="scientific">Kingdonia uniflora</name>
    <dbReference type="NCBI Taxonomy" id="39325"/>
    <lineage>
        <taxon>Eukaryota</taxon>
        <taxon>Viridiplantae</taxon>
        <taxon>Streptophyta</taxon>
        <taxon>Embryophyta</taxon>
        <taxon>Tracheophyta</taxon>
        <taxon>Spermatophyta</taxon>
        <taxon>Magnoliopsida</taxon>
        <taxon>Ranunculales</taxon>
        <taxon>Circaeasteraceae</taxon>
        <taxon>Kingdonia</taxon>
    </lineage>
</organism>
<reference evidence="1 2" key="1">
    <citation type="journal article" date="2020" name="IScience">
        <title>Genome Sequencing of the Endangered Kingdonia uniflora (Circaeasteraceae, Ranunculales) Reveals Potential Mechanisms of Evolutionary Specialization.</title>
        <authorList>
            <person name="Sun Y."/>
            <person name="Deng T."/>
            <person name="Zhang A."/>
            <person name="Moore M.J."/>
            <person name="Landis J.B."/>
            <person name="Lin N."/>
            <person name="Zhang H."/>
            <person name="Zhang X."/>
            <person name="Huang J."/>
            <person name="Zhang X."/>
            <person name="Sun H."/>
            <person name="Wang H."/>
        </authorList>
    </citation>
    <scope>NUCLEOTIDE SEQUENCE [LARGE SCALE GENOMIC DNA]</scope>
    <source>
        <strain evidence="1">TB1705</strain>
        <tissue evidence="1">Leaf</tissue>
    </source>
</reference>
<comment type="caution">
    <text evidence="1">The sequence shown here is derived from an EMBL/GenBank/DDBJ whole genome shotgun (WGS) entry which is preliminary data.</text>
</comment>
<gene>
    <name evidence="1" type="ORF">GIB67_006451</name>
</gene>
<dbReference type="EMBL" id="JACGCM010000843">
    <property type="protein sequence ID" value="KAF6165561.1"/>
    <property type="molecule type" value="Genomic_DNA"/>
</dbReference>
<proteinExistence type="predicted"/>
<dbReference type="OrthoDB" id="1742375at2759"/>
<name>A0A7J7NEA6_9MAGN</name>